<comment type="subcellular location">
    <subcellularLocation>
        <location evidence="1">Secreted</location>
    </subcellularLocation>
</comment>
<reference evidence="3 4" key="1">
    <citation type="submission" date="2019-10" db="EMBL/GenBank/DDBJ databases">
        <title>Epibacterium sp. nov., isolated from seawater.</title>
        <authorList>
            <person name="Zhang X."/>
            <person name="Li N."/>
        </authorList>
    </citation>
    <scope>NUCLEOTIDE SEQUENCE [LARGE SCALE GENOMIC DNA]</scope>
    <source>
        <strain evidence="3 4">SM1979</strain>
    </source>
</reference>
<dbReference type="PRINTS" id="PR00313">
    <property type="entry name" value="CABNDNGRPT"/>
</dbReference>
<keyword evidence="2" id="KW-0964">Secreted</keyword>
<evidence type="ECO:0008006" key="5">
    <source>
        <dbReference type="Google" id="ProtNLM"/>
    </source>
</evidence>
<dbReference type="InterPro" id="IPR018511">
    <property type="entry name" value="Hemolysin-typ_Ca-bd_CS"/>
</dbReference>
<dbReference type="Gene3D" id="2.150.10.10">
    <property type="entry name" value="Serralysin-like metalloprotease, C-terminal"/>
    <property type="match status" value="4"/>
</dbReference>
<gene>
    <name evidence="3" type="ORF">GFB49_13705</name>
</gene>
<dbReference type="GO" id="GO:0005509">
    <property type="term" value="F:calcium ion binding"/>
    <property type="evidence" value="ECO:0007669"/>
    <property type="project" value="InterPro"/>
</dbReference>
<proteinExistence type="predicted"/>
<name>A0A843YK23_9RHOB</name>
<dbReference type="SUPFAM" id="SSF51120">
    <property type="entry name" value="beta-Roll"/>
    <property type="match status" value="3"/>
</dbReference>
<evidence type="ECO:0000256" key="2">
    <source>
        <dbReference type="ARBA" id="ARBA00022525"/>
    </source>
</evidence>
<sequence length="510" mass="52927">MSTENQSVTDLFNEISVLKSDVEPVISGGSGGDFLVGGAGNDTIFGLGANDYLSGGYGANDDVLVGGEGRDTFAGELGDGYGFGNDTVADFGADDNNLSVLNYGSAPVTIDLSFDGTNSYLTFAQGTDAESTFTLENYLVDSGAITGAIFPGAEFNLTSFADGVVSDDIIIGTLSNESLFGYAGNDELIANNGLDYLFGGAGNDTLLGSNAGNDRLFGEAGNDQLVGGHARDFLDGGQGNDVLSGRGGDDRFEFVQGQDDYGARGWGFGHDTVTDFDGEDLLTVFNYGVEPVTVSASFTGTDTILTFSEGTALESSVTLENYFVDPYQLPVGGAFDFEFSFQGHQSGIVSNDVLLSTAANGFVVTAAAGDDTVYGSSSADFLYGDQGDDELFGGNGTDVLSGGLGDDYLQGDAGADFFDFEIFGSGGHEIGFGSDVIGDFEAGDQVSIYLVDLISVGVDLSQDGADSVLTVGTGTAYESQIRFQDYALDANDIEVQNGLISIQGQEDYLF</sequence>
<dbReference type="GO" id="GO:0005576">
    <property type="term" value="C:extracellular region"/>
    <property type="evidence" value="ECO:0007669"/>
    <property type="project" value="UniProtKB-SubCell"/>
</dbReference>
<comment type="caution">
    <text evidence="3">The sequence shown here is derived from an EMBL/GenBank/DDBJ whole genome shotgun (WGS) entry which is preliminary data.</text>
</comment>
<dbReference type="AlphaFoldDB" id="A0A843YK23"/>
<protein>
    <recommendedName>
        <fullName evidence="5">Bifunctional hemolysin/adenylate cyclase</fullName>
    </recommendedName>
</protein>
<dbReference type="InterPro" id="IPR050557">
    <property type="entry name" value="RTX_toxin/Mannuronan_C5-epim"/>
</dbReference>
<dbReference type="PANTHER" id="PTHR38340:SF1">
    <property type="entry name" value="S-LAYER PROTEIN"/>
    <property type="match status" value="1"/>
</dbReference>
<dbReference type="InterPro" id="IPR001343">
    <property type="entry name" value="Hemolysn_Ca-bd"/>
</dbReference>
<organism evidence="3 4">
    <name type="scientific">Tritonibacter litoralis</name>
    <dbReference type="NCBI Taxonomy" id="2662264"/>
    <lineage>
        <taxon>Bacteria</taxon>
        <taxon>Pseudomonadati</taxon>
        <taxon>Pseudomonadota</taxon>
        <taxon>Alphaproteobacteria</taxon>
        <taxon>Rhodobacterales</taxon>
        <taxon>Paracoccaceae</taxon>
        <taxon>Tritonibacter</taxon>
    </lineage>
</organism>
<dbReference type="PANTHER" id="PTHR38340">
    <property type="entry name" value="S-LAYER PROTEIN"/>
    <property type="match status" value="1"/>
</dbReference>
<dbReference type="InterPro" id="IPR011049">
    <property type="entry name" value="Serralysin-like_metalloprot_C"/>
</dbReference>
<evidence type="ECO:0000313" key="3">
    <source>
        <dbReference type="EMBL" id="MQQ09519.1"/>
    </source>
</evidence>
<dbReference type="Pfam" id="PF00353">
    <property type="entry name" value="HemolysinCabind"/>
    <property type="match status" value="5"/>
</dbReference>
<dbReference type="PROSITE" id="PS00330">
    <property type="entry name" value="HEMOLYSIN_CALCIUM"/>
    <property type="match status" value="2"/>
</dbReference>
<evidence type="ECO:0000313" key="4">
    <source>
        <dbReference type="Proteomes" id="UP000444174"/>
    </source>
</evidence>
<keyword evidence="4" id="KW-1185">Reference proteome</keyword>
<accession>A0A843YK23</accession>
<evidence type="ECO:0000256" key="1">
    <source>
        <dbReference type="ARBA" id="ARBA00004613"/>
    </source>
</evidence>
<dbReference type="Proteomes" id="UP000444174">
    <property type="component" value="Unassembled WGS sequence"/>
</dbReference>
<dbReference type="RefSeq" id="WP_153216460.1">
    <property type="nucleotide sequence ID" value="NZ_WIBF01000008.1"/>
</dbReference>
<dbReference type="EMBL" id="WIBF01000008">
    <property type="protein sequence ID" value="MQQ09519.1"/>
    <property type="molecule type" value="Genomic_DNA"/>
</dbReference>